<dbReference type="InterPro" id="IPR008758">
    <property type="entry name" value="Peptidase_S28"/>
</dbReference>
<keyword evidence="5" id="KW-0325">Glycoprotein</keyword>
<keyword evidence="2" id="KW-0645">Protease</keyword>
<protein>
    <submittedName>
        <fullName evidence="6">CG18493</fullName>
    </submittedName>
</protein>
<dbReference type="OMA" id="ETRWFTL"/>
<dbReference type="Proteomes" id="UP000494163">
    <property type="component" value="Chromosome 3R"/>
</dbReference>
<gene>
    <name evidence="6" type="ORF">Dbus_chr3Rg1737</name>
</gene>
<dbReference type="InterPro" id="IPR029058">
    <property type="entry name" value="AB_hydrolase_fold"/>
</dbReference>
<dbReference type="PANTHER" id="PTHR11010:SF5">
    <property type="entry name" value="RE36938P-RELATED"/>
    <property type="match status" value="1"/>
</dbReference>
<organism evidence="6 7">
    <name type="scientific">Drosophila busckii</name>
    <name type="common">Fruit fly</name>
    <dbReference type="NCBI Taxonomy" id="30019"/>
    <lineage>
        <taxon>Eukaryota</taxon>
        <taxon>Metazoa</taxon>
        <taxon>Ecdysozoa</taxon>
        <taxon>Arthropoda</taxon>
        <taxon>Hexapoda</taxon>
        <taxon>Insecta</taxon>
        <taxon>Pterygota</taxon>
        <taxon>Neoptera</taxon>
        <taxon>Endopterygota</taxon>
        <taxon>Diptera</taxon>
        <taxon>Brachycera</taxon>
        <taxon>Muscomorpha</taxon>
        <taxon>Ephydroidea</taxon>
        <taxon>Drosophilidae</taxon>
        <taxon>Drosophila</taxon>
    </lineage>
</organism>
<reference evidence="6 7" key="1">
    <citation type="submission" date="2015-08" db="EMBL/GenBank/DDBJ databases">
        <title>Ancestral chromatin configuration constrains chromatin evolution on differentiating sex chromosomes in Drosophila.</title>
        <authorList>
            <person name="Zhou Q."/>
            <person name="Bachtrog D."/>
        </authorList>
    </citation>
    <scope>NUCLEOTIDE SEQUENCE [LARGE SCALE GENOMIC DNA]</scope>
    <source>
        <tissue evidence="6">Whole larvae</tissue>
    </source>
</reference>
<feature type="non-terminal residue" evidence="6">
    <location>
        <position position="1"/>
    </location>
</feature>
<dbReference type="GO" id="GO:0006508">
    <property type="term" value="P:proteolysis"/>
    <property type="evidence" value="ECO:0007669"/>
    <property type="project" value="UniProtKB-KW"/>
</dbReference>
<evidence type="ECO:0000256" key="5">
    <source>
        <dbReference type="ARBA" id="ARBA00023180"/>
    </source>
</evidence>
<sequence length="480" mass="53555">LVLWALIPLAAAASLGQTQGAAEPAVSAFVQSLHQMHRGPPAREITTRANVQQGWISQKLDNFDANNTAKWYNRYLINEDYFRSGSPIFIYLGGEWEIDASSITSGLWVDIAKEHNGSLLYTEHRFFGQSIPIKPLSTANLKYQSVQQALADVINLIKTLKTQAKYKDSKVLVSGCSYSATMAVWIKKLYPDIILGSWASSAPLDAKVDFKDYMRIVGKAYRQLGSEDCYNLIDNATAYYEDLFDEGKGKEAKKLLNLCSNFDVNNERDIWQIFSTIANIFAGFAQYQSPANKDLQGHCINLRSKSDDDATALSLFLQEKLEWPSCVNTRYQGSVDYYLWAQANNDNSDIPWTYQTCSEFGWFQGSGSSRQPFGSSFPSTLYTDICHDVFGANFTLPKIQGYIDDTNAEFGGIYPNAQNLYMTHGGLDPWSKVGAGALQGATIIPQHSHCSDLGSIRKSDSAELTASKKKVKQLVRQWLQ</sequence>
<dbReference type="AlphaFoldDB" id="A0A0M4F584"/>
<name>A0A0M4F584_DROBS</name>
<keyword evidence="3" id="KW-0732">Signal</keyword>
<evidence type="ECO:0000313" key="6">
    <source>
        <dbReference type="EMBL" id="ALC46987.1"/>
    </source>
</evidence>
<dbReference type="Gene3D" id="1.20.120.980">
    <property type="entry name" value="Serine carboxypeptidase S28, SKS domain"/>
    <property type="match status" value="1"/>
</dbReference>
<dbReference type="GO" id="GO:0008239">
    <property type="term" value="F:dipeptidyl-peptidase activity"/>
    <property type="evidence" value="ECO:0007669"/>
    <property type="project" value="TreeGrafter"/>
</dbReference>
<dbReference type="EMBL" id="CP012526">
    <property type="protein sequence ID" value="ALC46987.1"/>
    <property type="molecule type" value="Genomic_DNA"/>
</dbReference>
<evidence type="ECO:0000256" key="3">
    <source>
        <dbReference type="ARBA" id="ARBA00022729"/>
    </source>
</evidence>
<dbReference type="OrthoDB" id="1735038at2759"/>
<keyword evidence="4" id="KW-0378">Hydrolase</keyword>
<dbReference type="SUPFAM" id="SSF53474">
    <property type="entry name" value="alpha/beta-Hydrolases"/>
    <property type="match status" value="1"/>
</dbReference>
<dbReference type="Pfam" id="PF05577">
    <property type="entry name" value="Peptidase_S28"/>
    <property type="match status" value="1"/>
</dbReference>
<dbReference type="PANTHER" id="PTHR11010">
    <property type="entry name" value="PROTEASE S28 PRO-X CARBOXYPEPTIDASE-RELATED"/>
    <property type="match status" value="1"/>
</dbReference>
<dbReference type="SMR" id="A0A0M4F584"/>
<dbReference type="Gene3D" id="3.40.50.1820">
    <property type="entry name" value="alpha/beta hydrolase"/>
    <property type="match status" value="1"/>
</dbReference>
<dbReference type="InterPro" id="IPR042269">
    <property type="entry name" value="Ser_carbopepase_S28_SKS"/>
</dbReference>
<evidence type="ECO:0000256" key="2">
    <source>
        <dbReference type="ARBA" id="ARBA00022670"/>
    </source>
</evidence>
<evidence type="ECO:0000256" key="4">
    <source>
        <dbReference type="ARBA" id="ARBA00022801"/>
    </source>
</evidence>
<keyword evidence="7" id="KW-1185">Reference proteome</keyword>
<proteinExistence type="inferred from homology"/>
<comment type="similarity">
    <text evidence="1">Belongs to the peptidase S28 family.</text>
</comment>
<evidence type="ECO:0000313" key="7">
    <source>
        <dbReference type="Proteomes" id="UP000494163"/>
    </source>
</evidence>
<feature type="non-terminal residue" evidence="6">
    <location>
        <position position="480"/>
    </location>
</feature>
<evidence type="ECO:0000256" key="1">
    <source>
        <dbReference type="ARBA" id="ARBA00011079"/>
    </source>
</evidence>
<accession>A0A0M4F584</accession>
<dbReference type="GO" id="GO:0070008">
    <property type="term" value="F:serine-type exopeptidase activity"/>
    <property type="evidence" value="ECO:0007669"/>
    <property type="project" value="InterPro"/>
</dbReference>